<reference evidence="2 3" key="1">
    <citation type="submission" date="2020-04" db="EMBL/GenBank/DDBJ databases">
        <authorList>
            <person name="Laetsch R D."/>
            <person name="Stevens L."/>
            <person name="Kumar S."/>
            <person name="Blaxter L. M."/>
        </authorList>
    </citation>
    <scope>NUCLEOTIDE SEQUENCE [LARGE SCALE GENOMIC DNA]</scope>
</reference>
<dbReference type="InterPro" id="IPR016024">
    <property type="entry name" value="ARM-type_fold"/>
</dbReference>
<sequence length="782" mass="89492">MCGTPAHPMAYQQQYAAEQNPTTSHPQWNYGHPGHPQHPYPQQQPQPPQPPPQHPQQIPQHHSQQPHQMQNRPPYPRSPSRALPPDAQTAHWMNQHYMNGWAYNQSPVPSIAPSVISQSQYADDRMSMLSVNTTMTAHGQDPDAQRCFSSNGSTCENINPDMAFAQIQREAEYVMHNWFSIRDPMKRFDLTYKLHIWLKNKGLVHLDENAATRYIQQIVAIVTDGLVLWTPPDVPPPQEYMALAARLLEIFHKLVQHKPSIPIIATIFASTDGERSLKMLLCPFIPLCGSPQLERCSYIVVEFIATVLLLKNSDSIKIAFLKALKFEKMVNMLIKHLYDAPICNLNVLIIMRNIISRDPNIKEYLIRYNRPKDEPLPNFSLIRTLLECVLPRCANTPQRAPPIVSHTCHLLRTLLHDSKSINDFVRAQGINVVCTLLQRFNDVRIVKDAFNLFLHVSDSPAFQEIEIPLSFILNVLNYFADEEVYKLGTGFLSNIVANKPRFKKDAIQNNAIQLLEMIISKCPRLDDVVEEKKRLLVCEVMSNCLRTLINLLPYWVNNAHLIIQDEAKQNQIITSVHSFIGPNILRKFMNYLSCEMSPKEVESMVELRSYVLRFLNIIIKMPFINKEGLLQITDDVRKENLISHTILVLTWSINIYTGCNKQDKDQREKLVERSMILLGSLMEHCNAAYSIANQCRYVACPLDIIRDTHNESFIRTVLEFCERIADNASDIMTVWVIDRSLVESFANNRNASIAKSATAILSRMPVSSSEPLADLFANSEFY</sequence>
<feature type="compositionally biased region" description="Low complexity" evidence="1">
    <location>
        <begin position="55"/>
        <end position="68"/>
    </location>
</feature>
<dbReference type="InterPro" id="IPR011989">
    <property type="entry name" value="ARM-like"/>
</dbReference>
<name>A0A8S1F3D7_9PELO</name>
<feature type="compositionally biased region" description="Pro residues" evidence="1">
    <location>
        <begin position="36"/>
        <end position="54"/>
    </location>
</feature>
<evidence type="ECO:0000313" key="3">
    <source>
        <dbReference type="Proteomes" id="UP000494206"/>
    </source>
</evidence>
<protein>
    <submittedName>
        <fullName evidence="2">Uncharacterized protein</fullName>
    </submittedName>
</protein>
<accession>A0A8S1F3D7</accession>
<dbReference type="Proteomes" id="UP000494206">
    <property type="component" value="Unassembled WGS sequence"/>
</dbReference>
<evidence type="ECO:0000313" key="2">
    <source>
        <dbReference type="EMBL" id="CAB3408490.1"/>
    </source>
</evidence>
<dbReference type="Gene3D" id="1.25.10.10">
    <property type="entry name" value="Leucine-rich Repeat Variant"/>
    <property type="match status" value="1"/>
</dbReference>
<comment type="caution">
    <text evidence="2">The sequence shown here is derived from an EMBL/GenBank/DDBJ whole genome shotgun (WGS) entry which is preliminary data.</text>
</comment>
<dbReference type="Gene3D" id="1.10.10.1630">
    <property type="entry name" value="Sys-1 C-terminal domain-like"/>
    <property type="match status" value="1"/>
</dbReference>
<gene>
    <name evidence="2" type="ORF">CBOVIS_LOCUS10268</name>
</gene>
<organism evidence="2 3">
    <name type="scientific">Caenorhabditis bovis</name>
    <dbReference type="NCBI Taxonomy" id="2654633"/>
    <lineage>
        <taxon>Eukaryota</taxon>
        <taxon>Metazoa</taxon>
        <taxon>Ecdysozoa</taxon>
        <taxon>Nematoda</taxon>
        <taxon>Chromadorea</taxon>
        <taxon>Rhabditida</taxon>
        <taxon>Rhabditina</taxon>
        <taxon>Rhabditomorpha</taxon>
        <taxon>Rhabditoidea</taxon>
        <taxon>Rhabditidae</taxon>
        <taxon>Peloderinae</taxon>
        <taxon>Caenorhabditis</taxon>
    </lineage>
</organism>
<dbReference type="AlphaFoldDB" id="A0A8S1F3D7"/>
<feature type="region of interest" description="Disordered" evidence="1">
    <location>
        <begin position="1"/>
        <end position="86"/>
    </location>
</feature>
<feature type="compositionally biased region" description="Polar residues" evidence="1">
    <location>
        <begin position="11"/>
        <end position="27"/>
    </location>
</feature>
<dbReference type="EMBL" id="CADEPM010000007">
    <property type="protein sequence ID" value="CAB3408490.1"/>
    <property type="molecule type" value="Genomic_DNA"/>
</dbReference>
<proteinExistence type="predicted"/>
<keyword evidence="3" id="KW-1185">Reference proteome</keyword>
<dbReference type="OrthoDB" id="5801431at2759"/>
<dbReference type="SUPFAM" id="SSF48371">
    <property type="entry name" value="ARM repeat"/>
    <property type="match status" value="1"/>
</dbReference>
<evidence type="ECO:0000256" key="1">
    <source>
        <dbReference type="SAM" id="MobiDB-lite"/>
    </source>
</evidence>